<evidence type="ECO:0000259" key="7">
    <source>
        <dbReference type="PROSITE" id="PS51186"/>
    </source>
</evidence>
<dbReference type="AlphaFoldDB" id="A0A6I9WUF1"/>
<keyword evidence="8" id="KW-1185">Reference proteome</keyword>
<dbReference type="RefSeq" id="XP_011646929.1">
    <property type="nucleotide sequence ID" value="XM_011648627.2"/>
</dbReference>
<dbReference type="CDD" id="cd04301">
    <property type="entry name" value="NAT_SF"/>
    <property type="match status" value="1"/>
</dbReference>
<accession>A0A6I9WUF1</accession>
<evidence type="ECO:0000256" key="4">
    <source>
        <dbReference type="ARBA" id="ARBA00023315"/>
    </source>
</evidence>
<dbReference type="PANTHER" id="PTHR13355">
    <property type="entry name" value="GLUCOSAMINE 6-PHOSPHATE N-ACETYLTRANSFERASE"/>
    <property type="match status" value="1"/>
</dbReference>
<evidence type="ECO:0000256" key="6">
    <source>
        <dbReference type="RuleBase" id="RU365086"/>
    </source>
</evidence>
<dbReference type="FunFam" id="3.40.630.30:FF:000043">
    <property type="entry name" value="Glucosamine 6-phosphate N-acetyltransferase"/>
    <property type="match status" value="1"/>
</dbReference>
<evidence type="ECO:0000256" key="2">
    <source>
        <dbReference type="ARBA" id="ARBA00006048"/>
    </source>
</evidence>
<dbReference type="Pfam" id="PF00583">
    <property type="entry name" value="Acetyltransf_1"/>
    <property type="match status" value="1"/>
</dbReference>
<evidence type="ECO:0000256" key="5">
    <source>
        <dbReference type="ARBA" id="ARBA00048964"/>
    </source>
</evidence>
<dbReference type="OrthoDB" id="10039976at2759"/>
<dbReference type="CTD" id="43504"/>
<dbReference type="Proteomes" id="UP000504615">
    <property type="component" value="Unplaced"/>
</dbReference>
<reference evidence="9" key="1">
    <citation type="submission" date="2025-08" db="UniProtKB">
        <authorList>
            <consortium name="RefSeq"/>
        </authorList>
    </citation>
    <scope>IDENTIFICATION</scope>
</reference>
<keyword evidence="4 6" id="KW-0012">Acyltransferase</keyword>
<evidence type="ECO:0000256" key="1">
    <source>
        <dbReference type="ARBA" id="ARBA00004832"/>
    </source>
</evidence>
<feature type="domain" description="N-acetyltransferase" evidence="7">
    <location>
        <begin position="33"/>
        <end position="181"/>
    </location>
</feature>
<keyword evidence="3 6" id="KW-0808">Transferase</keyword>
<proteinExistence type="inferred from homology"/>
<dbReference type="GO" id="GO:0006048">
    <property type="term" value="P:UDP-N-acetylglucosamine biosynthetic process"/>
    <property type="evidence" value="ECO:0007669"/>
    <property type="project" value="UniProtKB-UniRule"/>
</dbReference>
<dbReference type="PROSITE" id="PS51186">
    <property type="entry name" value="GNAT"/>
    <property type="match status" value="1"/>
</dbReference>
<comment type="pathway">
    <text evidence="1 6">Nucleotide-sugar biosynthesis; UDP-N-acetyl-alpha-D-glucosamine biosynthesis; N-acetyl-alpha-D-glucosamine 1-phosphate from alpha-D-glucosamine 6-phosphate (route I): step 1/2.</text>
</comment>
<dbReference type="SUPFAM" id="SSF55729">
    <property type="entry name" value="Acyl-CoA N-acyltransferases (Nat)"/>
    <property type="match status" value="1"/>
</dbReference>
<gene>
    <name evidence="9" type="primary">LOC105433351</name>
</gene>
<comment type="similarity">
    <text evidence="2 6">Belongs to the acetyltransferase family. GNA1 subfamily.</text>
</comment>
<dbReference type="InterPro" id="IPR016181">
    <property type="entry name" value="Acyl_CoA_acyltransferase"/>
</dbReference>
<dbReference type="GeneID" id="105433351"/>
<evidence type="ECO:0000256" key="3">
    <source>
        <dbReference type="ARBA" id="ARBA00022679"/>
    </source>
</evidence>
<evidence type="ECO:0000313" key="9">
    <source>
        <dbReference type="RefSeq" id="XP_011646929.1"/>
    </source>
</evidence>
<dbReference type="Gene3D" id="3.40.630.30">
    <property type="match status" value="1"/>
</dbReference>
<dbReference type="EC" id="2.3.1.4" evidence="6"/>
<organism evidence="8 9">
    <name type="scientific">Pogonomyrmex barbatus</name>
    <name type="common">red harvester ant</name>
    <dbReference type="NCBI Taxonomy" id="144034"/>
    <lineage>
        <taxon>Eukaryota</taxon>
        <taxon>Metazoa</taxon>
        <taxon>Ecdysozoa</taxon>
        <taxon>Arthropoda</taxon>
        <taxon>Hexapoda</taxon>
        <taxon>Insecta</taxon>
        <taxon>Pterygota</taxon>
        <taxon>Neoptera</taxon>
        <taxon>Endopterygota</taxon>
        <taxon>Hymenoptera</taxon>
        <taxon>Apocrita</taxon>
        <taxon>Aculeata</taxon>
        <taxon>Formicoidea</taxon>
        <taxon>Formicidae</taxon>
        <taxon>Myrmicinae</taxon>
        <taxon>Pogonomyrmex</taxon>
    </lineage>
</organism>
<dbReference type="PANTHER" id="PTHR13355:SF11">
    <property type="entry name" value="GLUCOSAMINE 6-PHOSPHATE N-ACETYLTRANSFERASE"/>
    <property type="match status" value="1"/>
</dbReference>
<dbReference type="UniPathway" id="UPA00113">
    <property type="reaction ID" value="UER00529"/>
</dbReference>
<dbReference type="GO" id="GO:0004343">
    <property type="term" value="F:glucosamine 6-phosphate N-acetyltransferase activity"/>
    <property type="evidence" value="ECO:0007669"/>
    <property type="project" value="UniProtKB-UniRule"/>
</dbReference>
<comment type="catalytic activity">
    <reaction evidence="5 6">
        <text>D-glucosamine 6-phosphate + acetyl-CoA = N-acetyl-D-glucosamine 6-phosphate + CoA + H(+)</text>
        <dbReference type="Rhea" id="RHEA:10292"/>
        <dbReference type="ChEBI" id="CHEBI:15378"/>
        <dbReference type="ChEBI" id="CHEBI:57287"/>
        <dbReference type="ChEBI" id="CHEBI:57288"/>
        <dbReference type="ChEBI" id="CHEBI:57513"/>
        <dbReference type="ChEBI" id="CHEBI:58725"/>
        <dbReference type="EC" id="2.3.1.4"/>
    </reaction>
</comment>
<dbReference type="InterPro" id="IPR039143">
    <property type="entry name" value="GNPNAT1-like"/>
</dbReference>
<evidence type="ECO:0000313" key="8">
    <source>
        <dbReference type="Proteomes" id="UP000504615"/>
    </source>
</evidence>
<name>A0A6I9WUF1_9HYME</name>
<protein>
    <recommendedName>
        <fullName evidence="6">Glucosamine 6-phosphate N-acetyltransferase</fullName>
        <ecNumber evidence="6">2.3.1.4</ecNumber>
    </recommendedName>
</protein>
<sequence>MSRIQQKPVEDDEINLFNPAILDRLPVSPVAGLHIRPLRTTDYDKGFLVLLSQLTDVGNVTKEQFLNRFYNMKTAGGYYIVVIEDTNSGKVIACASLVVEQKFIHNCSVRGRLEDVVVNNNYRGKSLGKLVVTIVVQLARYFHCYKLSLDCVDRLVPFYENIGFKRETNNANYLNMRFHGENATEQSRL</sequence>
<dbReference type="InterPro" id="IPR000182">
    <property type="entry name" value="GNAT_dom"/>
</dbReference>